<dbReference type="Proteomes" id="UP000199149">
    <property type="component" value="Unassembled WGS sequence"/>
</dbReference>
<feature type="signal peptide" evidence="1">
    <location>
        <begin position="1"/>
        <end position="25"/>
    </location>
</feature>
<reference evidence="3" key="1">
    <citation type="submission" date="2016-10" db="EMBL/GenBank/DDBJ databases">
        <authorList>
            <person name="Varghese N."/>
            <person name="Submissions S."/>
        </authorList>
    </citation>
    <scope>NUCLEOTIDE SEQUENCE [LARGE SCALE GENOMIC DNA]</scope>
    <source>
        <strain evidence="3">XJ109</strain>
    </source>
</reference>
<sequence length="186" mass="19642">MSINKTLAIKMLVTASFFAAVSASAQVAIGKSSVTNNSVLLEFGDEATNLRGIILPSVTTAPTDAVNGTFIFNVATKEVQVREGRTSTNDRWTSLSAKLDASQEGGKLNPYVITGESVNKQGIIIGAETSSKPGVLILESETRTLVLPKVADPNTAVIGPVAGNIVYDTTSDTLAVYDGTNWSYWK</sequence>
<evidence type="ECO:0000313" key="2">
    <source>
        <dbReference type="EMBL" id="SFN71776.1"/>
    </source>
</evidence>
<proteinExistence type="predicted"/>
<dbReference type="RefSeq" id="WP_143080495.1">
    <property type="nucleotide sequence ID" value="NZ_FOUZ01000025.1"/>
</dbReference>
<feature type="chain" id="PRO_5011504826" evidence="1">
    <location>
        <begin position="26"/>
        <end position="186"/>
    </location>
</feature>
<evidence type="ECO:0000256" key="1">
    <source>
        <dbReference type="SAM" id="SignalP"/>
    </source>
</evidence>
<accession>A0A1I5BAQ1</accession>
<dbReference type="OrthoDB" id="705292at2"/>
<keyword evidence="1" id="KW-0732">Signal</keyword>
<keyword evidence="3" id="KW-1185">Reference proteome</keyword>
<protein>
    <submittedName>
        <fullName evidence="2">Uncharacterized protein</fullName>
    </submittedName>
</protein>
<organism evidence="2 3">
    <name type="scientific">Algoriella xinjiangensis</name>
    <dbReference type="NCBI Taxonomy" id="684065"/>
    <lineage>
        <taxon>Bacteria</taxon>
        <taxon>Pseudomonadati</taxon>
        <taxon>Bacteroidota</taxon>
        <taxon>Flavobacteriia</taxon>
        <taxon>Flavobacteriales</taxon>
        <taxon>Weeksellaceae</taxon>
        <taxon>Algoriella</taxon>
    </lineage>
</organism>
<dbReference type="AlphaFoldDB" id="A0A1I5BAQ1"/>
<name>A0A1I5BAQ1_9FLAO</name>
<dbReference type="EMBL" id="FOUZ01000025">
    <property type="protein sequence ID" value="SFN71776.1"/>
    <property type="molecule type" value="Genomic_DNA"/>
</dbReference>
<evidence type="ECO:0000313" key="3">
    <source>
        <dbReference type="Proteomes" id="UP000199149"/>
    </source>
</evidence>
<dbReference type="STRING" id="684065.SAMN05421738_1253"/>
<gene>
    <name evidence="2" type="ORF">SAMN05421738_1253</name>
</gene>